<organism evidence="1 2">
    <name type="scientific">Trichinella nativa</name>
    <dbReference type="NCBI Taxonomy" id="6335"/>
    <lineage>
        <taxon>Eukaryota</taxon>
        <taxon>Metazoa</taxon>
        <taxon>Ecdysozoa</taxon>
        <taxon>Nematoda</taxon>
        <taxon>Enoplea</taxon>
        <taxon>Dorylaimia</taxon>
        <taxon>Trichinellida</taxon>
        <taxon>Trichinellidae</taxon>
        <taxon>Trichinella</taxon>
    </lineage>
</organism>
<protein>
    <submittedName>
        <fullName evidence="1">Uncharacterized protein</fullName>
    </submittedName>
</protein>
<name>A0A0V1L3T7_9BILA</name>
<gene>
    <name evidence="1" type="ORF">T02_8590</name>
</gene>
<sequence length="72" mass="8434">MCGYVIELSLTSNSVPIKEEYFSRKSQNFMGYRLGFSENPRKICFPNLVSTQIVQWMWNKWAVNLSTAHLNE</sequence>
<evidence type="ECO:0000313" key="1">
    <source>
        <dbReference type="EMBL" id="KRZ54219.1"/>
    </source>
</evidence>
<dbReference type="OrthoDB" id="10546373at2759"/>
<comment type="caution">
    <text evidence="1">The sequence shown here is derived from an EMBL/GenBank/DDBJ whole genome shotgun (WGS) entry which is preliminary data.</text>
</comment>
<dbReference type="AlphaFoldDB" id="A0A0V1L3T7"/>
<accession>A0A0V1L3T7</accession>
<dbReference type="Proteomes" id="UP000054721">
    <property type="component" value="Unassembled WGS sequence"/>
</dbReference>
<proteinExistence type="predicted"/>
<reference evidence="1 2" key="1">
    <citation type="submission" date="2015-05" db="EMBL/GenBank/DDBJ databases">
        <title>Evolution of Trichinella species and genotypes.</title>
        <authorList>
            <person name="Korhonen P.K."/>
            <person name="Edoardo P."/>
            <person name="Giuseppe L.R."/>
            <person name="Gasser R.B."/>
        </authorList>
    </citation>
    <scope>NUCLEOTIDE SEQUENCE [LARGE SCALE GENOMIC DNA]</scope>
    <source>
        <strain evidence="1">ISS10</strain>
    </source>
</reference>
<evidence type="ECO:0000313" key="2">
    <source>
        <dbReference type="Proteomes" id="UP000054721"/>
    </source>
</evidence>
<keyword evidence="2" id="KW-1185">Reference proteome</keyword>
<dbReference type="EMBL" id="JYDW01000143">
    <property type="protein sequence ID" value="KRZ54219.1"/>
    <property type="molecule type" value="Genomic_DNA"/>
</dbReference>